<gene>
    <name evidence="1" type="ORF">CRG98_018663</name>
</gene>
<dbReference type="EMBL" id="PGOL01001092">
    <property type="protein sequence ID" value="PKI60957.1"/>
    <property type="molecule type" value="Genomic_DNA"/>
</dbReference>
<dbReference type="AlphaFoldDB" id="A0A2I0JXB7"/>
<evidence type="ECO:0000313" key="2">
    <source>
        <dbReference type="Proteomes" id="UP000233551"/>
    </source>
</evidence>
<accession>A0A2I0JXB7</accession>
<protein>
    <submittedName>
        <fullName evidence="1">Uncharacterized protein</fullName>
    </submittedName>
</protein>
<evidence type="ECO:0000313" key="1">
    <source>
        <dbReference type="EMBL" id="PKI60957.1"/>
    </source>
</evidence>
<sequence>MWCQDGSRAGLAIRGHGLGKDVSRLGQPKRNRNPFPVRTAQLMPSVNPNKLAQLEVTITSLSSNEPTSGCPDRVMWRILESATAEEVLAKVPTDWEPVGVRKMWKQTLRWGTKQLDFVKPFPNFCRSPREQLRQLHG</sequence>
<keyword evidence="2" id="KW-1185">Reference proteome</keyword>
<name>A0A2I0JXB7_PUNGR</name>
<dbReference type="Proteomes" id="UP000233551">
    <property type="component" value="Unassembled WGS sequence"/>
</dbReference>
<organism evidence="1 2">
    <name type="scientific">Punica granatum</name>
    <name type="common">Pomegranate</name>
    <dbReference type="NCBI Taxonomy" id="22663"/>
    <lineage>
        <taxon>Eukaryota</taxon>
        <taxon>Viridiplantae</taxon>
        <taxon>Streptophyta</taxon>
        <taxon>Embryophyta</taxon>
        <taxon>Tracheophyta</taxon>
        <taxon>Spermatophyta</taxon>
        <taxon>Magnoliopsida</taxon>
        <taxon>eudicotyledons</taxon>
        <taxon>Gunneridae</taxon>
        <taxon>Pentapetalae</taxon>
        <taxon>rosids</taxon>
        <taxon>malvids</taxon>
        <taxon>Myrtales</taxon>
        <taxon>Lythraceae</taxon>
        <taxon>Punica</taxon>
    </lineage>
</organism>
<proteinExistence type="predicted"/>
<reference evidence="1 2" key="1">
    <citation type="submission" date="2017-11" db="EMBL/GenBank/DDBJ databases">
        <title>De-novo sequencing of pomegranate (Punica granatum L.) genome.</title>
        <authorList>
            <person name="Akparov Z."/>
            <person name="Amiraslanov A."/>
            <person name="Hajiyeva S."/>
            <person name="Abbasov M."/>
            <person name="Kaur K."/>
            <person name="Hamwieh A."/>
            <person name="Solovyev V."/>
            <person name="Salamov A."/>
            <person name="Braich B."/>
            <person name="Kosarev P."/>
            <person name="Mahmoud A."/>
            <person name="Hajiyev E."/>
            <person name="Babayeva S."/>
            <person name="Izzatullayeva V."/>
            <person name="Mammadov A."/>
            <person name="Mammadov A."/>
            <person name="Sharifova S."/>
            <person name="Ojaghi J."/>
            <person name="Eynullazada K."/>
            <person name="Bayramov B."/>
            <person name="Abdulazimova A."/>
            <person name="Shahmuradov I."/>
        </authorList>
    </citation>
    <scope>NUCLEOTIDE SEQUENCE [LARGE SCALE GENOMIC DNA]</scope>
    <source>
        <strain evidence="2">cv. AG2017</strain>
        <tissue evidence="1">Leaf</tissue>
    </source>
</reference>
<comment type="caution">
    <text evidence="1">The sequence shown here is derived from an EMBL/GenBank/DDBJ whole genome shotgun (WGS) entry which is preliminary data.</text>
</comment>